<keyword evidence="2" id="KW-0812">Transmembrane</keyword>
<evidence type="ECO:0000259" key="3">
    <source>
        <dbReference type="Pfam" id="PF23069"/>
    </source>
</evidence>
<feature type="transmembrane region" description="Helical" evidence="2">
    <location>
        <begin position="340"/>
        <end position="364"/>
    </location>
</feature>
<dbReference type="Pfam" id="PF23069">
    <property type="entry name" value="DUF7042"/>
    <property type="match status" value="1"/>
</dbReference>
<dbReference type="OrthoDB" id="6124869at2759"/>
<keyword evidence="2" id="KW-1133">Transmembrane helix</keyword>
<feature type="region of interest" description="Disordered" evidence="1">
    <location>
        <begin position="373"/>
        <end position="462"/>
    </location>
</feature>
<proteinExistence type="predicted"/>
<dbReference type="Proteomes" id="UP000683360">
    <property type="component" value="Unassembled WGS sequence"/>
</dbReference>
<comment type="caution">
    <text evidence="4">The sequence shown here is derived from an EMBL/GenBank/DDBJ whole genome shotgun (WGS) entry which is preliminary data.</text>
</comment>
<dbReference type="AlphaFoldDB" id="A0A8S3S3T8"/>
<organism evidence="4 5">
    <name type="scientific">Mytilus edulis</name>
    <name type="common">Blue mussel</name>
    <dbReference type="NCBI Taxonomy" id="6550"/>
    <lineage>
        <taxon>Eukaryota</taxon>
        <taxon>Metazoa</taxon>
        <taxon>Spiralia</taxon>
        <taxon>Lophotrochozoa</taxon>
        <taxon>Mollusca</taxon>
        <taxon>Bivalvia</taxon>
        <taxon>Autobranchia</taxon>
        <taxon>Pteriomorphia</taxon>
        <taxon>Mytilida</taxon>
        <taxon>Mytiloidea</taxon>
        <taxon>Mytilidae</taxon>
        <taxon>Mytilinae</taxon>
        <taxon>Mytilus</taxon>
    </lineage>
</organism>
<evidence type="ECO:0000256" key="1">
    <source>
        <dbReference type="SAM" id="MobiDB-lite"/>
    </source>
</evidence>
<accession>A0A8S3S3T8</accession>
<name>A0A8S3S3T8_MYTED</name>
<protein>
    <recommendedName>
        <fullName evidence="3">DUF7042 domain-containing protein</fullName>
    </recommendedName>
</protein>
<feature type="domain" description="DUF7042" evidence="3">
    <location>
        <begin position="205"/>
        <end position="312"/>
    </location>
</feature>
<evidence type="ECO:0000313" key="5">
    <source>
        <dbReference type="Proteomes" id="UP000683360"/>
    </source>
</evidence>
<keyword evidence="2" id="KW-0472">Membrane</keyword>
<reference evidence="4" key="1">
    <citation type="submission" date="2021-03" db="EMBL/GenBank/DDBJ databases">
        <authorList>
            <person name="Bekaert M."/>
        </authorList>
    </citation>
    <scope>NUCLEOTIDE SEQUENCE</scope>
</reference>
<sequence>MHKSVWDGTWFTGEMLFSTTTTHKSSLEDLTCKYNIICTLLLPSSKGDSFVQLFSNDYNAFYCLKYTKITDYSYYYYLYSDTEANANNERAYVELYNAAVSTYAISTYCNPSTPPVTEEFHVMVKSVHPSTPPVTKELHVIVKSSNHVSKPFNTSSYRGISMSWSNQVIMSVNPSTPPVTEEFHVMVKSGYESNIKQWFPTPLLGNFYYTHNDGSSDTCGASSVWDDCTNRTEAVFNYTLCSTQVLFSADGQLNCATYLSSGDTYYVSVLNLDTAVSSPTYRFTCMTVTQSGSTVYVSTNPGSCVAGQTSTGKTTDGGTVTLTPYSFTTDSATASAGFSIIPIIAAVMAILLILIIVFLACFLYKKHKKNNEEAKIQSSDMEKKPIESNGRVKEGTRESDMIVEPMTARDALSVDLPDEDDRGLVPMNDYPRPAPPSTPMSQAIRAQIPDMEQPSIPPISKR</sequence>
<dbReference type="InterPro" id="IPR055470">
    <property type="entry name" value="DUF7042"/>
</dbReference>
<feature type="compositionally biased region" description="Basic and acidic residues" evidence="1">
    <location>
        <begin position="373"/>
        <end position="400"/>
    </location>
</feature>
<evidence type="ECO:0000313" key="4">
    <source>
        <dbReference type="EMBL" id="CAG2216466.1"/>
    </source>
</evidence>
<keyword evidence="5" id="KW-1185">Reference proteome</keyword>
<evidence type="ECO:0000256" key="2">
    <source>
        <dbReference type="SAM" id="Phobius"/>
    </source>
</evidence>
<gene>
    <name evidence="4" type="ORF">MEDL_30158</name>
</gene>
<dbReference type="EMBL" id="CAJPWZ010001483">
    <property type="protein sequence ID" value="CAG2216466.1"/>
    <property type="molecule type" value="Genomic_DNA"/>
</dbReference>